<dbReference type="Pfam" id="PF04466">
    <property type="entry name" value="Terminase_3"/>
    <property type="match status" value="1"/>
</dbReference>
<accession>A0A1B1W299</accession>
<reference evidence="3" key="1">
    <citation type="submission" date="2016-09" db="EMBL/GenBank/DDBJ databases">
        <authorList>
            <person name="Liu Y."/>
            <person name="Bai C."/>
            <person name="Tong Y."/>
            <person name="Mi Z."/>
            <person name="An X."/>
            <person name="Huang Y."/>
            <person name="Li P."/>
            <person name="Yuan X."/>
            <person name="Niu W."/>
            <person name="Liu H."/>
        </authorList>
    </citation>
    <scope>NUCLEOTIDE SEQUENCE</scope>
</reference>
<dbReference type="GeneID" id="30308602"/>
<dbReference type="Proteomes" id="UP000202982">
    <property type="component" value="Segment"/>
</dbReference>
<dbReference type="InterPro" id="IPR035413">
    <property type="entry name" value="Terminase_L_C"/>
</dbReference>
<dbReference type="InterPro" id="IPR052380">
    <property type="entry name" value="Viral_DNA_packaging_terminase"/>
</dbReference>
<feature type="domain" description="Phage terminase large subunit N-terminal" evidence="1">
    <location>
        <begin position="78"/>
        <end position="277"/>
    </location>
</feature>
<dbReference type="Pfam" id="PF17288">
    <property type="entry name" value="Terminase_3C"/>
    <property type="match status" value="1"/>
</dbReference>
<dbReference type="Gene3D" id="3.40.50.300">
    <property type="entry name" value="P-loop containing nucleotide triphosphate hydrolases"/>
    <property type="match status" value="1"/>
</dbReference>
<dbReference type="InterPro" id="IPR027417">
    <property type="entry name" value="P-loop_NTPase"/>
</dbReference>
<protein>
    <submittedName>
        <fullName evidence="3">Terminase large subunit</fullName>
    </submittedName>
</protein>
<proteinExistence type="predicted"/>
<dbReference type="KEGG" id="vg:30308602"/>
<dbReference type="InterPro" id="IPR006437">
    <property type="entry name" value="Phage_terminase_lsu"/>
</dbReference>
<dbReference type="RefSeq" id="YP_009322716.1">
    <property type="nucleotide sequence ID" value="NC_031924.1"/>
</dbReference>
<evidence type="ECO:0000259" key="1">
    <source>
        <dbReference type="Pfam" id="PF04466"/>
    </source>
</evidence>
<keyword evidence="4" id="KW-1185">Reference proteome</keyword>
<dbReference type="OrthoDB" id="2120at10239"/>
<sequence>MARKRLSSVAIEKLEQVVGNSTAKPESAVFGIVDKLLADGTPNVIKRLKMTATGVSETNEEPTILIPKRMELLLYPRRFKVFYGGRGSGKTANVVSYLIEKARFRNSRVGCFREIQNSIKESSYAELVDEINRKGHTQEYRCVDGEITHHTTRSKFVFRGLWRNITAIKGMAGLTDVFCEESENISQVSWDTLIPTVRAAGSEIIIVFNPNKETDPTWTNFVEPYIDKMVDGIYQDDDIVVVNVNYVHNPWFTEELKQHMNQMKAVDYDRYLWVYEGLFNKRSEEAVLGGKWQTLDFEPSPEWGGPYYGIDFGFSQDATAATESYVEDLGDGRRNLYIYRDFAKVGLEITDTPEAMRSAFPNSEKYRWYGDCARPETISHIRRSGFDIHPCAKWPGSIEDGITWLRGCDRIYVHSRCKHVIEEMTMYSYKVDKLTGNILPDIVDKYNHAIDSLRYGLGDHIVQRGSGMLIRRRR</sequence>
<name>A0A1B1W299_9CAUD</name>
<evidence type="ECO:0000259" key="2">
    <source>
        <dbReference type="Pfam" id="PF17288"/>
    </source>
</evidence>
<evidence type="ECO:0000313" key="4">
    <source>
        <dbReference type="Proteomes" id="UP000202982"/>
    </source>
</evidence>
<evidence type="ECO:0000313" key="3">
    <source>
        <dbReference type="EMBL" id="ANW46798.1"/>
    </source>
</evidence>
<dbReference type="PANTHER" id="PTHR39184">
    <property type="match status" value="1"/>
</dbReference>
<dbReference type="NCBIfam" id="TIGR01547">
    <property type="entry name" value="phage_term_2"/>
    <property type="match status" value="1"/>
</dbReference>
<dbReference type="Gene3D" id="3.30.420.280">
    <property type="match status" value="1"/>
</dbReference>
<dbReference type="EMBL" id="KX523699">
    <property type="protein sequence ID" value="ANW46798.1"/>
    <property type="molecule type" value="Genomic_DNA"/>
</dbReference>
<dbReference type="InterPro" id="IPR035412">
    <property type="entry name" value="Terminase_L_N"/>
</dbReference>
<feature type="domain" description="Phage terminase large subunit C-terminal" evidence="2">
    <location>
        <begin position="311"/>
        <end position="457"/>
    </location>
</feature>
<dbReference type="PANTHER" id="PTHR39184:SF1">
    <property type="entry name" value="PBSX PHAGE TERMINASE LARGE SUBUNIT"/>
    <property type="match status" value="1"/>
</dbReference>
<organism evidence="3 4">
    <name type="scientific">Salmonella phage IME207</name>
    <dbReference type="NCBI Taxonomy" id="1873985"/>
    <lineage>
        <taxon>Viruses</taxon>
        <taxon>Duplodnaviria</taxon>
        <taxon>Heunggongvirae</taxon>
        <taxon>Uroviricota</taxon>
        <taxon>Caudoviricetes</taxon>
        <taxon>Shuimuvirus</taxon>
        <taxon>Shuimuvirus IME207</taxon>
    </lineage>
</organism>